<evidence type="ECO:0000256" key="2">
    <source>
        <dbReference type="ARBA" id="ARBA00022723"/>
    </source>
</evidence>
<keyword evidence="11" id="KW-1185">Reference proteome</keyword>
<dbReference type="GO" id="GO:0000785">
    <property type="term" value="C:chromatin"/>
    <property type="evidence" value="ECO:0007669"/>
    <property type="project" value="TreeGrafter"/>
</dbReference>
<feature type="region of interest" description="Disordered" evidence="8">
    <location>
        <begin position="90"/>
        <end position="189"/>
    </location>
</feature>
<dbReference type="SUPFAM" id="SSF57667">
    <property type="entry name" value="beta-beta-alpha zinc fingers"/>
    <property type="match status" value="1"/>
</dbReference>
<dbReference type="InterPro" id="IPR036236">
    <property type="entry name" value="Znf_C2H2_sf"/>
</dbReference>
<dbReference type="PROSITE" id="PS50157">
    <property type="entry name" value="ZINC_FINGER_C2H2_2"/>
    <property type="match status" value="2"/>
</dbReference>
<name>A0A2C5XH04_9PEZI</name>
<feature type="compositionally biased region" description="Low complexity" evidence="8">
    <location>
        <begin position="126"/>
        <end position="164"/>
    </location>
</feature>
<dbReference type="AlphaFoldDB" id="A0A2C5XH04"/>
<dbReference type="STRING" id="1035309.A0A2C5XH04"/>
<keyword evidence="5" id="KW-0862">Zinc</keyword>
<evidence type="ECO:0000256" key="1">
    <source>
        <dbReference type="ARBA" id="ARBA00004123"/>
    </source>
</evidence>
<comment type="subcellular location">
    <subcellularLocation>
        <location evidence="1">Nucleus</location>
    </subcellularLocation>
</comment>
<dbReference type="InterPro" id="IPR051059">
    <property type="entry name" value="VerF-like"/>
</dbReference>
<evidence type="ECO:0000313" key="10">
    <source>
        <dbReference type="EMBL" id="PHH55372.1"/>
    </source>
</evidence>
<proteinExistence type="predicted"/>
<feature type="compositionally biased region" description="Polar residues" evidence="8">
    <location>
        <begin position="171"/>
        <end position="188"/>
    </location>
</feature>
<dbReference type="SMART" id="SM00355">
    <property type="entry name" value="ZnF_C2H2"/>
    <property type="match status" value="2"/>
</dbReference>
<organism evidence="10 11">
    <name type="scientific">Ceratocystis fimbriata CBS 114723</name>
    <dbReference type="NCBI Taxonomy" id="1035309"/>
    <lineage>
        <taxon>Eukaryota</taxon>
        <taxon>Fungi</taxon>
        <taxon>Dikarya</taxon>
        <taxon>Ascomycota</taxon>
        <taxon>Pezizomycotina</taxon>
        <taxon>Sordariomycetes</taxon>
        <taxon>Hypocreomycetidae</taxon>
        <taxon>Microascales</taxon>
        <taxon>Ceratocystidaceae</taxon>
        <taxon>Ceratocystis</taxon>
    </lineage>
</organism>
<evidence type="ECO:0000256" key="8">
    <source>
        <dbReference type="SAM" id="MobiDB-lite"/>
    </source>
</evidence>
<dbReference type="OrthoDB" id="654211at2759"/>
<evidence type="ECO:0000313" key="11">
    <source>
        <dbReference type="Proteomes" id="UP000222788"/>
    </source>
</evidence>
<dbReference type="PANTHER" id="PTHR40626:SF10">
    <property type="entry name" value="C2H2-TYPE DOMAIN-CONTAINING PROTEIN"/>
    <property type="match status" value="1"/>
</dbReference>
<dbReference type="Gene3D" id="3.30.160.60">
    <property type="entry name" value="Classic Zinc Finger"/>
    <property type="match status" value="2"/>
</dbReference>
<feature type="domain" description="C2H2-type" evidence="9">
    <location>
        <begin position="63"/>
        <end position="93"/>
    </location>
</feature>
<comment type="caution">
    <text evidence="10">The sequence shown here is derived from an EMBL/GenBank/DDBJ whole genome shotgun (WGS) entry which is preliminary data.</text>
</comment>
<evidence type="ECO:0000256" key="3">
    <source>
        <dbReference type="ARBA" id="ARBA00022737"/>
    </source>
</evidence>
<evidence type="ECO:0000256" key="5">
    <source>
        <dbReference type="ARBA" id="ARBA00022833"/>
    </source>
</evidence>
<keyword evidence="2" id="KW-0479">Metal-binding</keyword>
<dbReference type="GO" id="GO:0000978">
    <property type="term" value="F:RNA polymerase II cis-regulatory region sequence-specific DNA binding"/>
    <property type="evidence" value="ECO:0007669"/>
    <property type="project" value="InterPro"/>
</dbReference>
<evidence type="ECO:0000256" key="6">
    <source>
        <dbReference type="ARBA" id="ARBA00023242"/>
    </source>
</evidence>
<dbReference type="GO" id="GO:0005634">
    <property type="term" value="C:nucleus"/>
    <property type="evidence" value="ECO:0007669"/>
    <property type="project" value="UniProtKB-SubCell"/>
</dbReference>
<reference evidence="10 11" key="1">
    <citation type="journal article" date="2013" name="Fungal Biol.">
        <title>Analysis of microsatellite markers in the genome of the plant pathogen Ceratocystis fimbriata.</title>
        <authorList>
            <person name="Simpson M.C."/>
            <person name="Wilken P.M."/>
            <person name="Coetzee M.P."/>
            <person name="Wingfield M.J."/>
            <person name="Wingfield B.D."/>
        </authorList>
    </citation>
    <scope>NUCLEOTIDE SEQUENCE [LARGE SCALE GENOMIC DNA]</scope>
    <source>
        <strain evidence="10 11">CBS 114723</strain>
    </source>
</reference>
<dbReference type="PANTHER" id="PTHR40626">
    <property type="entry name" value="MIP31509P"/>
    <property type="match status" value="1"/>
</dbReference>
<gene>
    <name evidence="10" type="primary">rst2</name>
    <name evidence="10" type="ORF">CFIMG_001056RA</name>
</gene>
<keyword evidence="4 7" id="KW-0863">Zinc-finger</keyword>
<evidence type="ECO:0000256" key="7">
    <source>
        <dbReference type="PROSITE-ProRule" id="PRU00042"/>
    </source>
</evidence>
<protein>
    <submittedName>
        <fullName evidence="10">Zinc finger protein rst2</fullName>
    </submittedName>
</protein>
<evidence type="ECO:0000259" key="9">
    <source>
        <dbReference type="PROSITE" id="PS50157"/>
    </source>
</evidence>
<reference evidence="10 11" key="2">
    <citation type="journal article" date="2013" name="IMA Fungus">
        <title>IMA Genome-F 1: Ceratocystis fimbriata: Draft nuclear genome sequence for the plant pathogen, Ceratocystis fimbriata.</title>
        <authorList>
            <person name="Wilken P.M."/>
            <person name="Steenkamp E.T."/>
            <person name="Wingfield M.J."/>
            <person name="de Beer Z.W."/>
            <person name="Wingfield B.D."/>
        </authorList>
    </citation>
    <scope>NUCLEOTIDE SEQUENCE [LARGE SCALE GENOMIC DNA]</scope>
    <source>
        <strain evidence="10 11">CBS 114723</strain>
    </source>
</reference>
<keyword evidence="3" id="KW-0677">Repeat</keyword>
<dbReference type="GO" id="GO:0000981">
    <property type="term" value="F:DNA-binding transcription factor activity, RNA polymerase II-specific"/>
    <property type="evidence" value="ECO:0007669"/>
    <property type="project" value="InterPro"/>
</dbReference>
<keyword evidence="6" id="KW-0539">Nucleus</keyword>
<feature type="region of interest" description="Disordered" evidence="8">
    <location>
        <begin position="1"/>
        <end position="33"/>
    </location>
</feature>
<sequence length="981" mass="109507">MSHRPHPVAASSPAKANSRAPIKDSKGKQMKPKTLPCQYCSKLFRRVEHLERHIRVHTKEKPFNCLVPGCDKCFGRKDLLSRHEKLVHQNVPPKLLSKSRKTSRASNAASKDKERSPTQYHESFHQQQQPQSQQQQQQQQTPQQQPQSQSQQQQQQFQAQGSSSVDADTPPVNNQTIQPPLNGSSINLDNRLPPVNFSGYSRGSIHLPPPPFTMANHVSVPTLASNSVISNDANLQMLSDMAASSAPLLPVGEQQSELLPGLDNITPGLHVSFANRARDDDPFSAASFPPAVPSMQMPLEFNLLDEIHLSSAYLAPVFDTTDPITWARVMGSKANSAFPSRVGSPQPDGHDRHPQPQLLSTIDEQHRIPLLRHLTPNDYDSVKAKVQDFNSVLPSDFIFPSRHTLIRYLHGYVLGINDNLPILHLPTLHITLMAPELLLAVAAVGAQYRFEPHRSYSLWYAAKAVAMEQISRRRSSEVKALLPTSSNYTVNSALPSPKMGVRHMFSSSNQDRPGLMDGHRETFTPNTPDARLETIQAILLLFAVGLWNAKAVLNESTSLQSTLAMLLREDGLGPDPEIETDCNWETWVRREKAIRTKIIAFCYFNLSSIAYDDPPNILFSELFLSLPQSGKIWRAENEWSWQQARRTEPRVDMTLQDAFAYILGKGTTGEILQVTTLGLYILAHALMQQIWLLKQSAIRGSSKFDASRSLKLDDVDEITSAIRTWEVAFNQRQRVRAAENGTYNFEDSNHPATQIAHNATALVRLAGIKLYTDSHSGKALATRDPNALAKALSNFQVQSRSFQPLARNERMNRAVFHALHSLTLLIKTGVSFVSQSSNSEWSIQHLLCNFESATLLARWLTTIGMTSSQKMPTKDESILVEMIRQVVGETDHAGPIDPSLSTDDTIRKLAAPIDPLDQPTVRRLAQTVLQIWSRTFRAPHIFEVVNVMADALDAYAACLENPSSLFQQMPAPMLRPMDLIS</sequence>
<dbReference type="Proteomes" id="UP000222788">
    <property type="component" value="Unassembled WGS sequence"/>
</dbReference>
<dbReference type="PROSITE" id="PS00028">
    <property type="entry name" value="ZINC_FINGER_C2H2_1"/>
    <property type="match status" value="2"/>
</dbReference>
<dbReference type="InterPro" id="IPR013087">
    <property type="entry name" value="Znf_C2H2_type"/>
</dbReference>
<evidence type="ECO:0000256" key="4">
    <source>
        <dbReference type="ARBA" id="ARBA00022771"/>
    </source>
</evidence>
<feature type="domain" description="C2H2-type" evidence="9">
    <location>
        <begin position="35"/>
        <end position="62"/>
    </location>
</feature>
<accession>A0A2C5XH04</accession>
<dbReference type="GO" id="GO:0008270">
    <property type="term" value="F:zinc ion binding"/>
    <property type="evidence" value="ECO:0007669"/>
    <property type="project" value="UniProtKB-KW"/>
</dbReference>
<dbReference type="Pfam" id="PF00096">
    <property type="entry name" value="zf-C2H2"/>
    <property type="match status" value="1"/>
</dbReference>
<feature type="region of interest" description="Disordered" evidence="8">
    <location>
        <begin position="337"/>
        <end position="356"/>
    </location>
</feature>
<dbReference type="EMBL" id="APWK03000012">
    <property type="protein sequence ID" value="PHH55372.1"/>
    <property type="molecule type" value="Genomic_DNA"/>
</dbReference>